<dbReference type="RefSeq" id="WP_062397326.1">
    <property type="nucleotide sequence ID" value="NZ_JBBPIX010000010.1"/>
</dbReference>
<sequence>MAGRRARRPRPSERGRGRPVAPPLGSGMTTDLESGRDGEHYVRRVPGGTTVKHYRCPGCDQLLPSGMPHVVTWPAEDGRGVEERRHWHLPCWNARDRRRAGFRRH</sequence>
<dbReference type="Proteomes" id="UP001367513">
    <property type="component" value="Unassembled WGS sequence"/>
</dbReference>
<dbReference type="EMBL" id="JBBPIX010000010">
    <property type="protein sequence ID" value="MEK6465847.1"/>
    <property type="molecule type" value="Genomic_DNA"/>
</dbReference>
<evidence type="ECO:0000313" key="2">
    <source>
        <dbReference type="EMBL" id="MEK6465847.1"/>
    </source>
</evidence>
<protein>
    <recommendedName>
        <fullName evidence="4">ATP/GTP-binding protein</fullName>
    </recommendedName>
</protein>
<keyword evidence="3" id="KW-1185">Reference proteome</keyword>
<accession>A0ABU9AHC9</accession>
<reference evidence="2 3" key="1">
    <citation type="submission" date="2024-03" db="EMBL/GenBank/DDBJ databases">
        <title>Draft genome sequence of Pseudonocardia carboxydivorans JCM 14827.</title>
        <authorList>
            <person name="Duangmal K."/>
        </authorList>
    </citation>
    <scope>NUCLEOTIDE SEQUENCE [LARGE SCALE GENOMIC DNA]</scope>
    <source>
        <strain evidence="2 3">JCM 14827</strain>
    </source>
</reference>
<name>A0ABU9AHC9_PSEA5</name>
<evidence type="ECO:0000313" key="3">
    <source>
        <dbReference type="Proteomes" id="UP001367513"/>
    </source>
</evidence>
<organism evidence="2 3">
    <name type="scientific">Pseudonocardia alni subsp. carboxydivorans</name>
    <dbReference type="NCBI Taxonomy" id="415010"/>
    <lineage>
        <taxon>Bacteria</taxon>
        <taxon>Bacillati</taxon>
        <taxon>Actinomycetota</taxon>
        <taxon>Actinomycetes</taxon>
        <taxon>Pseudonocardiales</taxon>
        <taxon>Pseudonocardiaceae</taxon>
        <taxon>Pseudonocardia</taxon>
    </lineage>
</organism>
<evidence type="ECO:0000256" key="1">
    <source>
        <dbReference type="SAM" id="MobiDB-lite"/>
    </source>
</evidence>
<comment type="caution">
    <text evidence="2">The sequence shown here is derived from an EMBL/GenBank/DDBJ whole genome shotgun (WGS) entry which is preliminary data.</text>
</comment>
<feature type="region of interest" description="Disordered" evidence="1">
    <location>
        <begin position="1"/>
        <end position="40"/>
    </location>
</feature>
<proteinExistence type="predicted"/>
<gene>
    <name evidence="2" type="ORF">WG925_19080</name>
</gene>
<evidence type="ECO:0008006" key="4">
    <source>
        <dbReference type="Google" id="ProtNLM"/>
    </source>
</evidence>